<dbReference type="PANTHER" id="PTHR11699">
    <property type="entry name" value="ALDEHYDE DEHYDROGENASE-RELATED"/>
    <property type="match status" value="1"/>
</dbReference>
<dbReference type="InterPro" id="IPR016161">
    <property type="entry name" value="Ald_DH/histidinol_DH"/>
</dbReference>
<evidence type="ECO:0000313" key="2">
    <source>
        <dbReference type="EMBL" id="SVC83840.1"/>
    </source>
</evidence>
<protein>
    <recommendedName>
        <fullName evidence="1">Aldehyde dehydrogenase domain-containing protein</fullName>
    </recommendedName>
</protein>
<proteinExistence type="predicted"/>
<dbReference type="AlphaFoldDB" id="A0A382QFV4"/>
<accession>A0A382QFV4</accession>
<dbReference type="SUPFAM" id="SSF53720">
    <property type="entry name" value="ALDH-like"/>
    <property type="match status" value="1"/>
</dbReference>
<gene>
    <name evidence="2" type="ORF">METZ01_LOCUS336694</name>
</gene>
<organism evidence="2">
    <name type="scientific">marine metagenome</name>
    <dbReference type="NCBI Taxonomy" id="408172"/>
    <lineage>
        <taxon>unclassified sequences</taxon>
        <taxon>metagenomes</taxon>
        <taxon>ecological metagenomes</taxon>
    </lineage>
</organism>
<dbReference type="InterPro" id="IPR015590">
    <property type="entry name" value="Aldehyde_DH_dom"/>
</dbReference>
<feature type="non-terminal residue" evidence="2">
    <location>
        <position position="82"/>
    </location>
</feature>
<name>A0A382QFV4_9ZZZZ</name>
<dbReference type="InterPro" id="IPR016162">
    <property type="entry name" value="Ald_DH_N"/>
</dbReference>
<reference evidence="2" key="1">
    <citation type="submission" date="2018-05" db="EMBL/GenBank/DDBJ databases">
        <authorList>
            <person name="Lanie J.A."/>
            <person name="Ng W.-L."/>
            <person name="Kazmierczak K.M."/>
            <person name="Andrzejewski T.M."/>
            <person name="Davidsen T.M."/>
            <person name="Wayne K.J."/>
            <person name="Tettelin H."/>
            <person name="Glass J.I."/>
            <person name="Rusch D."/>
            <person name="Podicherti R."/>
            <person name="Tsui H.-C.T."/>
            <person name="Winkler M.E."/>
        </authorList>
    </citation>
    <scope>NUCLEOTIDE SEQUENCE</scope>
</reference>
<feature type="domain" description="Aldehyde dehydrogenase" evidence="1">
    <location>
        <begin position="14"/>
        <end position="82"/>
    </location>
</feature>
<sequence>MKQSKLWIGGQHVDPTGGEYFDDLNPSDQSLLAKVAKATAKDVDRAIGVAKETFKEFSQTQAKEREKILSDAASLVERDKDE</sequence>
<dbReference type="Pfam" id="PF00171">
    <property type="entry name" value="Aldedh"/>
    <property type="match status" value="1"/>
</dbReference>
<dbReference type="GO" id="GO:0016491">
    <property type="term" value="F:oxidoreductase activity"/>
    <property type="evidence" value="ECO:0007669"/>
    <property type="project" value="InterPro"/>
</dbReference>
<dbReference type="Gene3D" id="3.40.605.10">
    <property type="entry name" value="Aldehyde Dehydrogenase, Chain A, domain 1"/>
    <property type="match status" value="1"/>
</dbReference>
<dbReference type="EMBL" id="UINC01113906">
    <property type="protein sequence ID" value="SVC83840.1"/>
    <property type="molecule type" value="Genomic_DNA"/>
</dbReference>
<evidence type="ECO:0000259" key="1">
    <source>
        <dbReference type="Pfam" id="PF00171"/>
    </source>
</evidence>